<dbReference type="Proteomes" id="UP000030686">
    <property type="component" value="Unassembled WGS sequence"/>
</dbReference>
<reference evidence="1" key="1">
    <citation type="journal article" date="2014" name="Nat. Commun.">
        <title>Multiple recent horizontal transfers of a large genomic region in cheese making fungi.</title>
        <authorList>
            <person name="Cheeseman K."/>
            <person name="Ropars J."/>
            <person name="Renault P."/>
            <person name="Dupont J."/>
            <person name="Gouzy J."/>
            <person name="Branca A."/>
            <person name="Abraham A.L."/>
            <person name="Ceppi M."/>
            <person name="Conseiller E."/>
            <person name="Debuchy R."/>
            <person name="Malagnac F."/>
            <person name="Goarin A."/>
            <person name="Silar P."/>
            <person name="Lacoste S."/>
            <person name="Sallet E."/>
            <person name="Bensimon A."/>
            <person name="Giraud T."/>
            <person name="Brygoo Y."/>
        </authorList>
    </citation>
    <scope>NUCLEOTIDE SEQUENCE [LARGE SCALE GENOMIC DNA]</scope>
    <source>
        <strain evidence="1">FM164</strain>
    </source>
</reference>
<dbReference type="AlphaFoldDB" id="W6QES9"/>
<keyword evidence="2" id="KW-1185">Reference proteome</keyword>
<organism evidence="1 2">
    <name type="scientific">Penicillium roqueforti (strain FM164)</name>
    <dbReference type="NCBI Taxonomy" id="1365484"/>
    <lineage>
        <taxon>Eukaryota</taxon>
        <taxon>Fungi</taxon>
        <taxon>Dikarya</taxon>
        <taxon>Ascomycota</taxon>
        <taxon>Pezizomycotina</taxon>
        <taxon>Eurotiomycetes</taxon>
        <taxon>Eurotiomycetidae</taxon>
        <taxon>Eurotiales</taxon>
        <taxon>Aspergillaceae</taxon>
        <taxon>Penicillium</taxon>
    </lineage>
</organism>
<dbReference type="EMBL" id="HG792018">
    <property type="protein sequence ID" value="CDM35223.1"/>
    <property type="molecule type" value="Genomic_DNA"/>
</dbReference>
<name>W6QES9_PENRF</name>
<sequence length="61" mass="6873">MYSGYWTANVVDTDKIIEEFFEICYQAGPEKCSFAAGNTVERTRDTLDKTLASLNKTITKS</sequence>
<dbReference type="OrthoDB" id="425534at2759"/>
<protein>
    <submittedName>
        <fullName evidence="1">Genomic scaffold, ProqFM164S04</fullName>
    </submittedName>
</protein>
<accession>W6QES9</accession>
<evidence type="ECO:0000313" key="2">
    <source>
        <dbReference type="Proteomes" id="UP000030686"/>
    </source>
</evidence>
<gene>
    <name evidence="1" type="ORF">PROQFM164_S04g000104</name>
</gene>
<evidence type="ECO:0000313" key="1">
    <source>
        <dbReference type="EMBL" id="CDM35223.1"/>
    </source>
</evidence>
<proteinExistence type="predicted"/>